<gene>
    <name evidence="3" type="ORF">N7U62_19545</name>
</gene>
<dbReference type="InterPro" id="IPR050640">
    <property type="entry name" value="Bact_2-comp_sensor_kinase"/>
</dbReference>
<keyword evidence="1" id="KW-1133">Transmembrane helix</keyword>
<evidence type="ECO:0000313" key="3">
    <source>
        <dbReference type="EMBL" id="MCV9388881.1"/>
    </source>
</evidence>
<feature type="domain" description="Signal transduction histidine kinase internal region" evidence="2">
    <location>
        <begin position="161"/>
        <end position="240"/>
    </location>
</feature>
<feature type="transmembrane region" description="Helical" evidence="1">
    <location>
        <begin position="41"/>
        <end position="59"/>
    </location>
</feature>
<keyword evidence="1" id="KW-0472">Membrane</keyword>
<evidence type="ECO:0000256" key="1">
    <source>
        <dbReference type="SAM" id="Phobius"/>
    </source>
</evidence>
<keyword evidence="3" id="KW-0808">Transferase</keyword>
<dbReference type="Gene3D" id="3.30.565.10">
    <property type="entry name" value="Histidine kinase-like ATPase, C-terminal domain"/>
    <property type="match status" value="1"/>
</dbReference>
<keyword evidence="1" id="KW-0812">Transmembrane</keyword>
<dbReference type="GO" id="GO:0016301">
    <property type="term" value="F:kinase activity"/>
    <property type="evidence" value="ECO:0007669"/>
    <property type="project" value="UniProtKB-KW"/>
</dbReference>
<sequence>MKDSSKTLLYWFCQLLGWGIYIAILILSVKFNKPDAMSPQMIVAQFIIGTSTLFASHGIRWTIKKKQWLDLGIGALILRLLMASILGSILSNLNVHILLYLIFDWFDNFHAFEWSNVPIYVFNLSFMLFMWSILYVGFKSIESARKNKIEKLTTQTALKDAELIALKAQINPHFLFNSLNNIRALILQDQMKARDMVTNLSDILRYSIEFSKREKVTIAEEIDILKNYLDLESIQYDGRLNYQVKADENTLNCIIPPMVIQTLAENAVKHGISQLKEGGEITIEVTKSDEDLEIRIANTGQIKPSSNGTGIGIKNATSRIQWLFNAAPSFTLAQKEEQVVATLILPAKYESDIS</sequence>
<evidence type="ECO:0000259" key="2">
    <source>
        <dbReference type="Pfam" id="PF06580"/>
    </source>
</evidence>
<keyword evidence="3" id="KW-0418">Kinase</keyword>
<dbReference type="InterPro" id="IPR036890">
    <property type="entry name" value="HATPase_C_sf"/>
</dbReference>
<dbReference type="Pfam" id="PF06580">
    <property type="entry name" value="His_kinase"/>
    <property type="match status" value="1"/>
</dbReference>
<dbReference type="SUPFAM" id="SSF55874">
    <property type="entry name" value="ATPase domain of HSP90 chaperone/DNA topoisomerase II/histidine kinase"/>
    <property type="match status" value="1"/>
</dbReference>
<evidence type="ECO:0000313" key="4">
    <source>
        <dbReference type="Proteomes" id="UP001300692"/>
    </source>
</evidence>
<dbReference type="InterPro" id="IPR010559">
    <property type="entry name" value="Sig_transdc_His_kin_internal"/>
</dbReference>
<feature type="transmembrane region" description="Helical" evidence="1">
    <location>
        <begin position="80"/>
        <end position="103"/>
    </location>
</feature>
<dbReference type="RefSeq" id="WP_264139771.1">
    <property type="nucleotide sequence ID" value="NZ_JAOYOD010000001.1"/>
</dbReference>
<feature type="transmembrane region" description="Helical" evidence="1">
    <location>
        <begin position="119"/>
        <end position="138"/>
    </location>
</feature>
<dbReference type="PANTHER" id="PTHR34220">
    <property type="entry name" value="SENSOR HISTIDINE KINASE YPDA"/>
    <property type="match status" value="1"/>
</dbReference>
<accession>A0ABT3CYV2</accession>
<protein>
    <submittedName>
        <fullName evidence="3">Histidine kinase</fullName>
    </submittedName>
</protein>
<organism evidence="3 4">
    <name type="scientific">Reichenbachiella ulvae</name>
    <dbReference type="NCBI Taxonomy" id="2980104"/>
    <lineage>
        <taxon>Bacteria</taxon>
        <taxon>Pseudomonadati</taxon>
        <taxon>Bacteroidota</taxon>
        <taxon>Cytophagia</taxon>
        <taxon>Cytophagales</taxon>
        <taxon>Reichenbachiellaceae</taxon>
        <taxon>Reichenbachiella</taxon>
    </lineage>
</organism>
<dbReference type="PANTHER" id="PTHR34220:SF7">
    <property type="entry name" value="SENSOR HISTIDINE KINASE YPDA"/>
    <property type="match status" value="1"/>
</dbReference>
<feature type="transmembrane region" description="Helical" evidence="1">
    <location>
        <begin position="7"/>
        <end position="29"/>
    </location>
</feature>
<reference evidence="3 4" key="1">
    <citation type="submission" date="2022-10" db="EMBL/GenBank/DDBJ databases">
        <title>Comparative genomics and taxonomic characterization of three novel marine species of genus Reichenbachiella exhibiting antioxidant and polysaccharide degradation activities.</title>
        <authorList>
            <person name="Muhammad N."/>
            <person name="Lee Y.-J."/>
            <person name="Ko J."/>
            <person name="Kim S.-G."/>
        </authorList>
    </citation>
    <scope>NUCLEOTIDE SEQUENCE [LARGE SCALE GENOMIC DNA]</scope>
    <source>
        <strain evidence="3 4">ABR2-5</strain>
    </source>
</reference>
<proteinExistence type="predicted"/>
<dbReference type="Proteomes" id="UP001300692">
    <property type="component" value="Unassembled WGS sequence"/>
</dbReference>
<dbReference type="EMBL" id="JAOYOD010000001">
    <property type="protein sequence ID" value="MCV9388881.1"/>
    <property type="molecule type" value="Genomic_DNA"/>
</dbReference>
<name>A0ABT3CYV2_9BACT</name>
<keyword evidence="4" id="KW-1185">Reference proteome</keyword>
<comment type="caution">
    <text evidence="3">The sequence shown here is derived from an EMBL/GenBank/DDBJ whole genome shotgun (WGS) entry which is preliminary data.</text>
</comment>